<name>A0A6M3KWP9_9ZZZZ</name>
<dbReference type="AlphaFoldDB" id="A0A6M3KWP9"/>
<dbReference type="EMBL" id="MT142367">
    <property type="protein sequence ID" value="QJA79137.1"/>
    <property type="molecule type" value="Genomic_DNA"/>
</dbReference>
<evidence type="ECO:0000313" key="1">
    <source>
        <dbReference type="EMBL" id="QJA79137.1"/>
    </source>
</evidence>
<gene>
    <name evidence="1" type="ORF">MM415A00943_0040</name>
    <name evidence="2" type="ORF">MM415B02148_0007</name>
</gene>
<protein>
    <submittedName>
        <fullName evidence="2">Uncharacterized protein</fullName>
    </submittedName>
</protein>
<sequence length="59" mass="6966">MLGKCEWSNCTLEAVYATYATQHWGEEKAWRYLCDNHEKHAIRLRKLDERMTKVLAGIP</sequence>
<evidence type="ECO:0000313" key="2">
    <source>
        <dbReference type="EMBL" id="QJA86021.1"/>
    </source>
</evidence>
<organism evidence="2">
    <name type="scientific">viral metagenome</name>
    <dbReference type="NCBI Taxonomy" id="1070528"/>
    <lineage>
        <taxon>unclassified sequences</taxon>
        <taxon>metagenomes</taxon>
        <taxon>organismal metagenomes</taxon>
    </lineage>
</organism>
<reference evidence="2" key="1">
    <citation type="submission" date="2020-03" db="EMBL/GenBank/DDBJ databases">
        <title>The deep terrestrial virosphere.</title>
        <authorList>
            <person name="Holmfeldt K."/>
            <person name="Nilsson E."/>
            <person name="Simone D."/>
            <person name="Lopez-Fernandez M."/>
            <person name="Wu X."/>
            <person name="de Brujin I."/>
            <person name="Lundin D."/>
            <person name="Andersson A."/>
            <person name="Bertilsson S."/>
            <person name="Dopson M."/>
        </authorList>
    </citation>
    <scope>NUCLEOTIDE SEQUENCE</scope>
    <source>
        <strain evidence="1">MM415A00943</strain>
        <strain evidence="2">MM415B02148</strain>
    </source>
</reference>
<dbReference type="EMBL" id="MT142610">
    <property type="protein sequence ID" value="QJA86021.1"/>
    <property type="molecule type" value="Genomic_DNA"/>
</dbReference>
<accession>A0A6M3KWP9</accession>
<proteinExistence type="predicted"/>